<proteinExistence type="predicted"/>
<protein>
    <submittedName>
        <fullName evidence="1">Uncharacterized protein</fullName>
    </submittedName>
</protein>
<reference evidence="2" key="1">
    <citation type="submission" date="2017-04" db="EMBL/GenBank/DDBJ databases">
        <title>Function of individual gut microbiota members based on whole genome sequencing of pure cultures obtained from chicken caecum.</title>
        <authorList>
            <person name="Medvecky M."/>
            <person name="Cejkova D."/>
            <person name="Polansky O."/>
            <person name="Karasova D."/>
            <person name="Kubasova T."/>
            <person name="Cizek A."/>
            <person name="Rychlik I."/>
        </authorList>
    </citation>
    <scope>NUCLEOTIDE SEQUENCE [LARGE SCALE GENOMIC DNA]</scope>
    <source>
        <strain evidence="2">An70</strain>
    </source>
</reference>
<dbReference type="eggNOG" id="ENOG5030QJ4">
    <property type="taxonomic scope" value="Bacteria"/>
</dbReference>
<dbReference type="Proteomes" id="UP000196560">
    <property type="component" value="Unassembled WGS sequence"/>
</dbReference>
<sequence length="124" mass="12779">MGRSGAGEEEAGAGDSHASTAASLLAELDRLSADREAGEGQVAVELRMDEGLVPAACSVLQVYQGVEGARLYSSGYLDLKGNAWGAIVQARSGCIDVVTIAALEEDSASTVRAVRMFATDDAED</sequence>
<evidence type="ECO:0000313" key="1">
    <source>
        <dbReference type="EMBL" id="OUN41889.1"/>
    </source>
</evidence>
<dbReference type="EMBL" id="NFHO01000010">
    <property type="protein sequence ID" value="OUN41889.1"/>
    <property type="molecule type" value="Genomic_DNA"/>
</dbReference>
<dbReference type="RefSeq" id="WP_087186821.1">
    <property type="nucleotide sequence ID" value="NZ_NFHO01000010.1"/>
</dbReference>
<dbReference type="AlphaFoldDB" id="A0A1Y3U642"/>
<comment type="caution">
    <text evidence="1">The sequence shown here is derived from an EMBL/GenBank/DDBJ whole genome shotgun (WGS) entry which is preliminary data.</text>
</comment>
<name>A0A1Y3U642_9ACTN</name>
<evidence type="ECO:0000313" key="2">
    <source>
        <dbReference type="Proteomes" id="UP000196560"/>
    </source>
</evidence>
<organism evidence="1 2">
    <name type="scientific">Enorma massiliensis</name>
    <dbReference type="NCBI Taxonomy" id="1472761"/>
    <lineage>
        <taxon>Bacteria</taxon>
        <taxon>Bacillati</taxon>
        <taxon>Actinomycetota</taxon>
        <taxon>Coriobacteriia</taxon>
        <taxon>Coriobacteriales</taxon>
        <taxon>Coriobacteriaceae</taxon>
        <taxon>Enorma</taxon>
    </lineage>
</organism>
<accession>A0A1Y3U642</accession>
<gene>
    <name evidence="1" type="ORF">B5G21_08535</name>
</gene>
<dbReference type="STRING" id="1118060.GCA_000311845_00245"/>
<keyword evidence="2" id="KW-1185">Reference proteome</keyword>